<dbReference type="GO" id="GO:0005525">
    <property type="term" value="F:GTP binding"/>
    <property type="evidence" value="ECO:0007669"/>
    <property type="project" value="UniProtKB-KW"/>
</dbReference>
<reference evidence="4" key="1">
    <citation type="journal article" date="2012" name="Mol. Plant Microbe Interact.">
        <title>A highly conserved effector in Fusarium oxysporum is required for full virulence on Arabidopsis.</title>
        <authorList>
            <person name="Thatcher L.F."/>
            <person name="Gardiner D.M."/>
            <person name="Kazan K."/>
            <person name="Manners J."/>
        </authorList>
    </citation>
    <scope>NUCLEOTIDE SEQUENCE [LARGE SCALE GENOMIC DNA]</scope>
    <source>
        <strain evidence="4">Fo5176</strain>
    </source>
</reference>
<sequence length="208" mass="22643">MWGQRPVEPQGYWKEKAENMEHRNVIRRKLAIIGDSGCGKTSLLSIFTLGNFPAVSLPLRPMDGQAMELALWDTAGLEGHARLRPLAYSNASIILIGFSVDDPCSLDNVKCKWSKEATRLCPGVPVVLVGLKKDLREDPIAIGKIGESSLRLVTEHEGEIVAHEIGAKMYLECSSLSGEGVDTVFDIASREALLAVQKDKGEGCCPIL</sequence>
<dbReference type="SMART" id="SM00173">
    <property type="entry name" value="RAS"/>
    <property type="match status" value="1"/>
</dbReference>
<dbReference type="GO" id="GO:0007264">
    <property type="term" value="P:small GTPase-mediated signal transduction"/>
    <property type="evidence" value="ECO:0007669"/>
    <property type="project" value="InterPro"/>
</dbReference>
<dbReference type="PROSITE" id="PS51420">
    <property type="entry name" value="RHO"/>
    <property type="match status" value="1"/>
</dbReference>
<keyword evidence="1" id="KW-0488">Methylation</keyword>
<evidence type="ECO:0000256" key="3">
    <source>
        <dbReference type="ARBA" id="ARBA00023134"/>
    </source>
</evidence>
<comment type="caution">
    <text evidence="4">The sequence shown here is derived from an EMBL/GenBank/DDBJ whole genome shotgun (WGS) entry which is preliminary data.</text>
</comment>
<dbReference type="InterPro" id="IPR027417">
    <property type="entry name" value="P-loop_NTPase"/>
</dbReference>
<dbReference type="PANTHER" id="PTHR24072">
    <property type="entry name" value="RHO FAMILY GTPASE"/>
    <property type="match status" value="1"/>
</dbReference>
<dbReference type="SMART" id="SM00174">
    <property type="entry name" value="RHO"/>
    <property type="match status" value="1"/>
</dbReference>
<proteinExistence type="predicted"/>
<dbReference type="InterPro" id="IPR003578">
    <property type="entry name" value="Small_GTPase_Rho"/>
</dbReference>
<dbReference type="Pfam" id="PF00071">
    <property type="entry name" value="Ras"/>
    <property type="match status" value="1"/>
</dbReference>
<dbReference type="OrthoDB" id="8830751at2759"/>
<name>F9GBY7_FUSOF</name>
<dbReference type="PROSITE" id="PS51419">
    <property type="entry name" value="RAB"/>
    <property type="match status" value="1"/>
</dbReference>
<dbReference type="STRING" id="660025.F9GBY7"/>
<protein>
    <recommendedName>
        <fullName evidence="5">GTP-binding protein rho2</fullName>
    </recommendedName>
</protein>
<dbReference type="GO" id="GO:0003924">
    <property type="term" value="F:GTPase activity"/>
    <property type="evidence" value="ECO:0007669"/>
    <property type="project" value="InterPro"/>
</dbReference>
<dbReference type="PRINTS" id="PR00449">
    <property type="entry name" value="RASTRNSFRMNG"/>
</dbReference>
<dbReference type="InterPro" id="IPR001806">
    <property type="entry name" value="Small_GTPase"/>
</dbReference>
<dbReference type="Gene3D" id="3.40.50.300">
    <property type="entry name" value="P-loop containing nucleotide triphosphate hydrolases"/>
    <property type="match status" value="1"/>
</dbReference>
<accession>F9GBY7</accession>
<evidence type="ECO:0000313" key="4">
    <source>
        <dbReference type="EMBL" id="EGU73320.1"/>
    </source>
</evidence>
<evidence type="ECO:0000256" key="1">
    <source>
        <dbReference type="ARBA" id="ARBA00022481"/>
    </source>
</evidence>
<evidence type="ECO:0008006" key="5">
    <source>
        <dbReference type="Google" id="ProtNLM"/>
    </source>
</evidence>
<dbReference type="SMART" id="SM00175">
    <property type="entry name" value="RAB"/>
    <property type="match status" value="1"/>
</dbReference>
<evidence type="ECO:0000256" key="2">
    <source>
        <dbReference type="ARBA" id="ARBA00022741"/>
    </source>
</evidence>
<organism evidence="4">
    <name type="scientific">Fusarium oxysporum (strain Fo5176)</name>
    <name type="common">Fusarium vascular wilt</name>
    <dbReference type="NCBI Taxonomy" id="660025"/>
    <lineage>
        <taxon>Eukaryota</taxon>
        <taxon>Fungi</taxon>
        <taxon>Dikarya</taxon>
        <taxon>Ascomycota</taxon>
        <taxon>Pezizomycotina</taxon>
        <taxon>Sordariomycetes</taxon>
        <taxon>Hypocreomycetidae</taxon>
        <taxon>Hypocreales</taxon>
        <taxon>Nectriaceae</taxon>
        <taxon>Fusarium</taxon>
        <taxon>Fusarium oxysporum species complex</taxon>
    </lineage>
</organism>
<dbReference type="AlphaFoldDB" id="F9GBY7"/>
<dbReference type="NCBIfam" id="TIGR00231">
    <property type="entry name" value="small_GTP"/>
    <property type="match status" value="1"/>
</dbReference>
<dbReference type="EMBL" id="AFQF01004699">
    <property type="protein sequence ID" value="EGU73320.1"/>
    <property type="molecule type" value="Genomic_DNA"/>
</dbReference>
<dbReference type="InterPro" id="IPR005225">
    <property type="entry name" value="Small_GTP-bd"/>
</dbReference>
<keyword evidence="3" id="KW-0342">GTP-binding</keyword>
<dbReference type="SUPFAM" id="SSF52540">
    <property type="entry name" value="P-loop containing nucleoside triphosphate hydrolases"/>
    <property type="match status" value="1"/>
</dbReference>
<keyword evidence="2" id="KW-0547">Nucleotide-binding</keyword>
<gene>
    <name evidence="4" type="ORF">FOXB_16170</name>
</gene>